<dbReference type="Proteomes" id="UP001054945">
    <property type="component" value="Unassembled WGS sequence"/>
</dbReference>
<proteinExistence type="predicted"/>
<sequence length="154" mass="17561">MNKNRRCSLDVFFFGSYTCNCKDETNHIVAFSRKRLQLAAVSFSKVLFTLSLFDTLGKKKKREFFKSCLRFHRNRSPRISAFASLKSTVRVSILSTLLVFLYLNPSTLTGVGKVIDGEMQLKTGAKLHLNINTVSKAQWLVFQNPEGGCPYRLR</sequence>
<comment type="caution">
    <text evidence="1">The sequence shown here is derived from an EMBL/GenBank/DDBJ whole genome shotgun (WGS) entry which is preliminary data.</text>
</comment>
<protein>
    <submittedName>
        <fullName evidence="1">Uncharacterized protein</fullName>
    </submittedName>
</protein>
<accession>A0AAV4Y3S7</accession>
<reference evidence="1 2" key="1">
    <citation type="submission" date="2021-06" db="EMBL/GenBank/DDBJ databases">
        <title>Caerostris extrusa draft genome.</title>
        <authorList>
            <person name="Kono N."/>
            <person name="Arakawa K."/>
        </authorList>
    </citation>
    <scope>NUCLEOTIDE SEQUENCE [LARGE SCALE GENOMIC DNA]</scope>
</reference>
<evidence type="ECO:0000313" key="1">
    <source>
        <dbReference type="EMBL" id="GIZ01169.1"/>
    </source>
</evidence>
<keyword evidence="2" id="KW-1185">Reference proteome</keyword>
<gene>
    <name evidence="1" type="ORF">CEXT_87621</name>
</gene>
<dbReference type="AlphaFoldDB" id="A0AAV4Y3S7"/>
<name>A0AAV4Y3S7_CAEEX</name>
<organism evidence="1 2">
    <name type="scientific">Caerostris extrusa</name>
    <name type="common">Bark spider</name>
    <name type="synonym">Caerostris bankana</name>
    <dbReference type="NCBI Taxonomy" id="172846"/>
    <lineage>
        <taxon>Eukaryota</taxon>
        <taxon>Metazoa</taxon>
        <taxon>Ecdysozoa</taxon>
        <taxon>Arthropoda</taxon>
        <taxon>Chelicerata</taxon>
        <taxon>Arachnida</taxon>
        <taxon>Araneae</taxon>
        <taxon>Araneomorphae</taxon>
        <taxon>Entelegynae</taxon>
        <taxon>Araneoidea</taxon>
        <taxon>Araneidae</taxon>
        <taxon>Caerostris</taxon>
    </lineage>
</organism>
<dbReference type="EMBL" id="BPLR01018635">
    <property type="protein sequence ID" value="GIZ01169.1"/>
    <property type="molecule type" value="Genomic_DNA"/>
</dbReference>
<evidence type="ECO:0000313" key="2">
    <source>
        <dbReference type="Proteomes" id="UP001054945"/>
    </source>
</evidence>